<comment type="caution">
    <text evidence="1">The sequence shown here is derived from an EMBL/GenBank/DDBJ whole genome shotgun (WGS) entry which is preliminary data.</text>
</comment>
<dbReference type="EMBL" id="VGLS01000024">
    <property type="protein sequence ID" value="MBM3222485.1"/>
    <property type="molecule type" value="Genomic_DNA"/>
</dbReference>
<evidence type="ECO:0000313" key="1">
    <source>
        <dbReference type="EMBL" id="MBM3222485.1"/>
    </source>
</evidence>
<protein>
    <submittedName>
        <fullName evidence="1">Uncharacterized protein</fullName>
    </submittedName>
</protein>
<name>A0A937VYH3_UNCTE</name>
<evidence type="ECO:0000313" key="2">
    <source>
        <dbReference type="Proteomes" id="UP000712673"/>
    </source>
</evidence>
<accession>A0A937VYH3</accession>
<proteinExistence type="predicted"/>
<organism evidence="1 2">
    <name type="scientific">Tectimicrobiota bacterium</name>
    <dbReference type="NCBI Taxonomy" id="2528274"/>
    <lineage>
        <taxon>Bacteria</taxon>
        <taxon>Pseudomonadati</taxon>
        <taxon>Nitrospinota/Tectimicrobiota group</taxon>
        <taxon>Candidatus Tectimicrobiota</taxon>
    </lineage>
</organism>
<reference evidence="1" key="1">
    <citation type="submission" date="2019-03" db="EMBL/GenBank/DDBJ databases">
        <title>Lake Tanganyika Metagenome-Assembled Genomes (MAGs).</title>
        <authorList>
            <person name="Tran P."/>
        </authorList>
    </citation>
    <scope>NUCLEOTIDE SEQUENCE</scope>
    <source>
        <strain evidence="1">K_DeepCast_65m_m2_066</strain>
    </source>
</reference>
<gene>
    <name evidence="1" type="ORF">FJZ47_01585</name>
</gene>
<dbReference type="AlphaFoldDB" id="A0A937VYH3"/>
<dbReference type="Proteomes" id="UP000712673">
    <property type="component" value="Unassembled WGS sequence"/>
</dbReference>
<sequence length="110" mass="12343">MPRSQSHQPATTFTTTSMKLRGEIRDFLLPKITTIDMLKQPATELASSRTFHLHVRELEAGMLQVGVQYRSIHIGSTVAEVHLKPSTADLQDVKDALIESLTDGWIWEVS</sequence>